<gene>
    <name evidence="3" type="primary">LOC113146909</name>
</gene>
<organism evidence="2 3">
    <name type="scientific">Cyclospora cayetanensis</name>
    <dbReference type="NCBI Taxonomy" id="88456"/>
    <lineage>
        <taxon>Eukaryota</taxon>
        <taxon>Sar</taxon>
        <taxon>Alveolata</taxon>
        <taxon>Apicomplexa</taxon>
        <taxon>Conoidasida</taxon>
        <taxon>Coccidia</taxon>
        <taxon>Eucoccidiorida</taxon>
        <taxon>Eimeriorina</taxon>
        <taxon>Eimeriidae</taxon>
        <taxon>Cyclospora</taxon>
    </lineage>
</organism>
<dbReference type="Proteomes" id="UP000515125">
    <property type="component" value="Unplaced"/>
</dbReference>
<feature type="transmembrane region" description="Helical" evidence="1">
    <location>
        <begin position="28"/>
        <end position="48"/>
    </location>
</feature>
<evidence type="ECO:0000313" key="2">
    <source>
        <dbReference type="Proteomes" id="UP000515125"/>
    </source>
</evidence>
<reference evidence="3" key="1">
    <citation type="submission" date="2025-08" db="UniProtKB">
        <authorList>
            <consortium name="RefSeq"/>
        </authorList>
    </citation>
    <scope>IDENTIFICATION</scope>
</reference>
<name>A0A6P6RUC8_9EIME</name>
<dbReference type="AlphaFoldDB" id="A0A6P6RUC8"/>
<evidence type="ECO:0000256" key="1">
    <source>
        <dbReference type="SAM" id="Phobius"/>
    </source>
</evidence>
<keyword evidence="2" id="KW-1185">Reference proteome</keyword>
<protein>
    <submittedName>
        <fullName evidence="3">Uncharacterized protein LOC113146909</fullName>
    </submittedName>
</protein>
<proteinExistence type="predicted"/>
<keyword evidence="1" id="KW-1133">Transmembrane helix</keyword>
<keyword evidence="1" id="KW-0812">Transmembrane</keyword>
<dbReference type="RefSeq" id="XP_026191446.1">
    <property type="nucleotide sequence ID" value="XM_026335661.1"/>
</dbReference>
<keyword evidence="1" id="KW-0472">Membrane</keyword>
<sequence>MASSSPPTPAKTLRSGSSGRNAFSGRGVIVLGISVVVVQLALLCGLYIQNLQLSGDVAQFKSQAETYQGKQSISCTVCDDHLLLVLNGMLPRCCAVSTCGYVTAALLAQNSDCICPACPSAEEAVRSSLVSLHQKFEESSEKLSKGVETVNKKISMYAKKFESLVGKVQNLMPLAGFNI</sequence>
<evidence type="ECO:0000313" key="3">
    <source>
        <dbReference type="RefSeq" id="XP_026191446.1"/>
    </source>
</evidence>
<accession>A0A6P6RUC8</accession>
<dbReference type="GeneID" id="113146909"/>